<keyword evidence="4" id="KW-1185">Reference proteome</keyword>
<reference evidence="3 4" key="1">
    <citation type="submission" date="2023-08" db="EMBL/GenBank/DDBJ databases">
        <authorList>
            <person name="Folkvardsen B D."/>
            <person name="Norman A."/>
        </authorList>
    </citation>
    <scope>NUCLEOTIDE SEQUENCE [LARGE SCALE GENOMIC DNA]</scope>
    <source>
        <strain evidence="3 4">Mu0083</strain>
    </source>
</reference>
<evidence type="ECO:0000313" key="3">
    <source>
        <dbReference type="EMBL" id="CAJ1506528.1"/>
    </source>
</evidence>
<organism evidence="3 4">
    <name type="scientific">[Mycobacterium] kokjensenii</name>
    <dbReference type="NCBI Taxonomy" id="3064287"/>
    <lineage>
        <taxon>Bacteria</taxon>
        <taxon>Bacillati</taxon>
        <taxon>Actinomycetota</taxon>
        <taxon>Actinomycetes</taxon>
        <taxon>Mycobacteriales</taxon>
        <taxon>Mycobacteriaceae</taxon>
        <taxon>Mycolicibacter</taxon>
    </lineage>
</organism>
<dbReference type="Pfam" id="PF08237">
    <property type="entry name" value="PE-PPE"/>
    <property type="match status" value="1"/>
</dbReference>
<keyword evidence="1" id="KW-0732">Signal</keyword>
<protein>
    <submittedName>
        <fullName evidence="3">PE-PPE domain-containing protein</fullName>
    </submittedName>
</protein>
<name>A0ABM9LXV1_9MYCO</name>
<dbReference type="RefSeq" id="WP_308474614.1">
    <property type="nucleotide sequence ID" value="NZ_OY726394.1"/>
</dbReference>
<evidence type="ECO:0000313" key="4">
    <source>
        <dbReference type="Proteomes" id="UP001190336"/>
    </source>
</evidence>
<sequence length="292" mass="31539">MKKTNVGAMLLAPLLVAPMALGSADFPAQAAATQHIEYMLTDQSLVIIPTQNQNYADLAGMYLTAAGFQNPDDEPIGIVNIPEYIPFSTLANTVDIGVKQLVEQVVELWDDGNGFNGDDPLYLLGYSQGAVVVSLAEQEFVKAGIPPEALHLVMIGDSASSQGGWLNSFLTSLESWLPEWVVTMVRQNLVSWGIAPPVLGATTPDGLYATDVWSLSGDGWANWDGGKGLGGMFNDHLWYLGLSQEDIDGAEVVNPDAVGTYDTVYHMIDSDSVNAFEALWNSFVMAVDFTQW</sequence>
<dbReference type="Gene3D" id="3.40.50.1820">
    <property type="entry name" value="alpha/beta hydrolase"/>
    <property type="match status" value="1"/>
</dbReference>
<accession>A0ABM9LXV1</accession>
<feature type="domain" description="PE-PPE" evidence="2">
    <location>
        <begin position="89"/>
        <end position="171"/>
    </location>
</feature>
<feature type="chain" id="PRO_5047240708" evidence="1">
    <location>
        <begin position="31"/>
        <end position="292"/>
    </location>
</feature>
<evidence type="ECO:0000256" key="1">
    <source>
        <dbReference type="SAM" id="SignalP"/>
    </source>
</evidence>
<dbReference type="Proteomes" id="UP001190336">
    <property type="component" value="Chromosome"/>
</dbReference>
<dbReference type="EMBL" id="OY726394">
    <property type="protein sequence ID" value="CAJ1506528.1"/>
    <property type="molecule type" value="Genomic_DNA"/>
</dbReference>
<dbReference type="SUPFAM" id="SSF53474">
    <property type="entry name" value="alpha/beta-Hydrolases"/>
    <property type="match status" value="1"/>
</dbReference>
<proteinExistence type="predicted"/>
<feature type="signal peptide" evidence="1">
    <location>
        <begin position="1"/>
        <end position="30"/>
    </location>
</feature>
<evidence type="ECO:0000259" key="2">
    <source>
        <dbReference type="Pfam" id="PF08237"/>
    </source>
</evidence>
<dbReference type="InterPro" id="IPR029058">
    <property type="entry name" value="AB_hydrolase_fold"/>
</dbReference>
<dbReference type="InterPro" id="IPR013228">
    <property type="entry name" value="PE-PPE_C"/>
</dbReference>
<gene>
    <name evidence="3" type="ORF">MU0083_003968</name>
</gene>